<keyword evidence="4" id="KW-0274">FAD</keyword>
<keyword evidence="3" id="KW-0285">Flavoprotein</keyword>
<evidence type="ECO:0000256" key="1">
    <source>
        <dbReference type="ARBA" id="ARBA00001974"/>
    </source>
</evidence>
<evidence type="ECO:0000256" key="6">
    <source>
        <dbReference type="ARBA" id="ARBA00023002"/>
    </source>
</evidence>
<evidence type="ECO:0000256" key="2">
    <source>
        <dbReference type="ARBA" id="ARBA00010139"/>
    </source>
</evidence>
<protein>
    <recommendedName>
        <fullName evidence="10">Cyclohexanone monooxygenase</fullName>
    </recommendedName>
</protein>
<sequence>MTGSLFKMDIRGRDGQALKDKWDNGTQIKTYLGLATTGFPNMFMITGPESPSVLSNMPVSIEQHVEWIGDCIEYLHDNNIAVFEADQESEDNWSKHCREVAESTLYVKTESWYTGANIKGKPQGFPIYVGGVGNYREICDEVAIKGYEGFVLSED</sequence>
<keyword evidence="7" id="KW-0503">Monooxygenase</keyword>
<dbReference type="PANTHER" id="PTHR43098">
    <property type="entry name" value="L-ORNITHINE N(5)-MONOOXYGENASE-RELATED"/>
    <property type="match status" value="1"/>
</dbReference>
<accession>A0ABV9DNH1</accession>
<keyword evidence="6" id="KW-0560">Oxidoreductase</keyword>
<evidence type="ECO:0000256" key="7">
    <source>
        <dbReference type="ARBA" id="ARBA00023033"/>
    </source>
</evidence>
<proteinExistence type="inferred from homology"/>
<organism evidence="8 9">
    <name type="scientific">Virgibacillus kekensis</name>
    <dbReference type="NCBI Taxonomy" id="202261"/>
    <lineage>
        <taxon>Bacteria</taxon>
        <taxon>Bacillati</taxon>
        <taxon>Bacillota</taxon>
        <taxon>Bacilli</taxon>
        <taxon>Bacillales</taxon>
        <taxon>Bacillaceae</taxon>
        <taxon>Virgibacillus</taxon>
    </lineage>
</organism>
<evidence type="ECO:0008006" key="10">
    <source>
        <dbReference type="Google" id="ProtNLM"/>
    </source>
</evidence>
<dbReference type="EMBL" id="JBHSFU010000011">
    <property type="protein sequence ID" value="MFC4559731.1"/>
    <property type="molecule type" value="Genomic_DNA"/>
</dbReference>
<gene>
    <name evidence="8" type="ORF">ACFO3D_16210</name>
</gene>
<evidence type="ECO:0000256" key="3">
    <source>
        <dbReference type="ARBA" id="ARBA00022630"/>
    </source>
</evidence>
<evidence type="ECO:0000256" key="4">
    <source>
        <dbReference type="ARBA" id="ARBA00022827"/>
    </source>
</evidence>
<evidence type="ECO:0000256" key="5">
    <source>
        <dbReference type="ARBA" id="ARBA00022857"/>
    </source>
</evidence>
<dbReference type="RefSeq" id="WP_390298478.1">
    <property type="nucleotide sequence ID" value="NZ_JBHSFU010000011.1"/>
</dbReference>
<dbReference type="PANTHER" id="PTHR43098:SF3">
    <property type="entry name" value="L-ORNITHINE N(5)-MONOOXYGENASE-RELATED"/>
    <property type="match status" value="1"/>
</dbReference>
<evidence type="ECO:0000313" key="8">
    <source>
        <dbReference type="EMBL" id="MFC4559731.1"/>
    </source>
</evidence>
<comment type="cofactor">
    <cofactor evidence="1">
        <name>FAD</name>
        <dbReference type="ChEBI" id="CHEBI:57692"/>
    </cofactor>
</comment>
<reference evidence="9" key="1">
    <citation type="journal article" date="2019" name="Int. J. Syst. Evol. Microbiol.">
        <title>The Global Catalogue of Microorganisms (GCM) 10K type strain sequencing project: providing services to taxonomists for standard genome sequencing and annotation.</title>
        <authorList>
            <consortium name="The Broad Institute Genomics Platform"/>
            <consortium name="The Broad Institute Genome Sequencing Center for Infectious Disease"/>
            <person name="Wu L."/>
            <person name="Ma J."/>
        </authorList>
    </citation>
    <scope>NUCLEOTIDE SEQUENCE [LARGE SCALE GENOMIC DNA]</scope>
    <source>
        <strain evidence="9">CGMCC 4.7426</strain>
    </source>
</reference>
<name>A0ABV9DNH1_9BACI</name>
<dbReference type="InterPro" id="IPR036188">
    <property type="entry name" value="FAD/NAD-bd_sf"/>
</dbReference>
<dbReference type="Proteomes" id="UP001595989">
    <property type="component" value="Unassembled WGS sequence"/>
</dbReference>
<comment type="caution">
    <text evidence="8">The sequence shown here is derived from an EMBL/GenBank/DDBJ whole genome shotgun (WGS) entry which is preliminary data.</text>
</comment>
<keyword evidence="5" id="KW-0521">NADP</keyword>
<evidence type="ECO:0000313" key="9">
    <source>
        <dbReference type="Proteomes" id="UP001595989"/>
    </source>
</evidence>
<dbReference type="SUPFAM" id="SSF51905">
    <property type="entry name" value="FAD/NAD(P)-binding domain"/>
    <property type="match status" value="1"/>
</dbReference>
<dbReference type="InterPro" id="IPR050775">
    <property type="entry name" value="FAD-binding_Monooxygenases"/>
</dbReference>
<dbReference type="Gene3D" id="3.50.50.60">
    <property type="entry name" value="FAD/NAD(P)-binding domain"/>
    <property type="match status" value="1"/>
</dbReference>
<comment type="similarity">
    <text evidence="2">Belongs to the FAD-binding monooxygenase family.</text>
</comment>
<keyword evidence="9" id="KW-1185">Reference proteome</keyword>